<evidence type="ECO:0000259" key="3">
    <source>
        <dbReference type="SMART" id="SM00852"/>
    </source>
</evidence>
<dbReference type="InterPro" id="IPR008284">
    <property type="entry name" value="MoCF_biosynth_CS"/>
</dbReference>
<dbReference type="InterPro" id="IPR036425">
    <property type="entry name" value="MoaB/Mog-like_dom_sf"/>
</dbReference>
<name>A0A212JBG0_9DELT</name>
<dbReference type="SUPFAM" id="SSF53218">
    <property type="entry name" value="Molybdenum cofactor biosynthesis proteins"/>
    <property type="match status" value="1"/>
</dbReference>
<feature type="domain" description="MoaB/Mog" evidence="3">
    <location>
        <begin position="5"/>
        <end position="149"/>
    </location>
</feature>
<keyword evidence="2" id="KW-0501">Molybdenum cofactor biosynthesis</keyword>
<evidence type="ECO:0000256" key="1">
    <source>
        <dbReference type="ARBA" id="ARBA00005046"/>
    </source>
</evidence>
<evidence type="ECO:0000256" key="2">
    <source>
        <dbReference type="ARBA" id="ARBA00023150"/>
    </source>
</evidence>
<organism evidence="4">
    <name type="scientific">uncultured delta proteobacterium</name>
    <dbReference type="NCBI Taxonomy" id="34034"/>
    <lineage>
        <taxon>Bacteria</taxon>
        <taxon>Deltaproteobacteria</taxon>
        <taxon>environmental samples</taxon>
    </lineage>
</organism>
<dbReference type="NCBIfam" id="TIGR00177">
    <property type="entry name" value="molyb_syn"/>
    <property type="match status" value="1"/>
</dbReference>
<dbReference type="PANTHER" id="PTHR43764">
    <property type="entry name" value="MOLYBDENUM COFACTOR BIOSYNTHESIS"/>
    <property type="match status" value="1"/>
</dbReference>
<evidence type="ECO:0000313" key="4">
    <source>
        <dbReference type="EMBL" id="SBV96752.1"/>
    </source>
</evidence>
<proteinExistence type="predicted"/>
<dbReference type="Gene3D" id="3.40.980.10">
    <property type="entry name" value="MoaB/Mog-like domain"/>
    <property type="match status" value="1"/>
</dbReference>
<dbReference type="PROSITE" id="PS01078">
    <property type="entry name" value="MOCF_BIOSYNTHESIS_1"/>
    <property type="match status" value="1"/>
</dbReference>
<reference evidence="4" key="1">
    <citation type="submission" date="2016-04" db="EMBL/GenBank/DDBJ databases">
        <authorList>
            <person name="Evans L.H."/>
            <person name="Alamgir A."/>
            <person name="Owens N."/>
            <person name="Weber N.D."/>
            <person name="Virtaneva K."/>
            <person name="Barbian K."/>
            <person name="Babar A."/>
            <person name="Rosenke K."/>
        </authorList>
    </citation>
    <scope>NUCLEOTIDE SEQUENCE</scope>
    <source>
        <strain evidence="4">86</strain>
    </source>
</reference>
<dbReference type="InterPro" id="IPR051920">
    <property type="entry name" value="MPT_Adenylyltrnsfr/MoaC-Rel"/>
</dbReference>
<dbReference type="InterPro" id="IPR001453">
    <property type="entry name" value="MoaB/Mog_dom"/>
</dbReference>
<accession>A0A212JBG0</accession>
<comment type="pathway">
    <text evidence="1">Cofactor biosynthesis; molybdopterin biosynthesis.</text>
</comment>
<sequence length="162" mass="17208">MYTVAILTISSRGHAGEREDASGMAAAAIVGRHGYTVTHYGILPGEGALISAELRRLCDGRMVDVILTTGGTGFAERDVTPEATLAVVERLCPGIPEAMRMFSFKVTKRAMFSRATAGIRGKTLIVNLPGNPKAVQECLDQVLPEFGHGLDILKGGAHECAR</sequence>
<protein>
    <submittedName>
        <fullName evidence="4">Molybdenum cofactor synthesis domain protein</fullName>
    </submittedName>
</protein>
<dbReference type="EMBL" id="FLUQ01000001">
    <property type="protein sequence ID" value="SBV96752.1"/>
    <property type="molecule type" value="Genomic_DNA"/>
</dbReference>
<gene>
    <name evidence="4" type="ORF">KL86DPRO_11098</name>
</gene>
<dbReference type="PANTHER" id="PTHR43764:SF1">
    <property type="entry name" value="MOLYBDOPTERIN MOLYBDOTRANSFERASE"/>
    <property type="match status" value="1"/>
</dbReference>
<dbReference type="CDD" id="cd00886">
    <property type="entry name" value="MogA_MoaB"/>
    <property type="match status" value="1"/>
</dbReference>
<dbReference type="Pfam" id="PF00994">
    <property type="entry name" value="MoCF_biosynth"/>
    <property type="match status" value="1"/>
</dbReference>
<dbReference type="AlphaFoldDB" id="A0A212JBG0"/>
<dbReference type="SMART" id="SM00852">
    <property type="entry name" value="MoCF_biosynth"/>
    <property type="match status" value="1"/>
</dbReference>
<dbReference type="GO" id="GO:0006777">
    <property type="term" value="P:Mo-molybdopterin cofactor biosynthetic process"/>
    <property type="evidence" value="ECO:0007669"/>
    <property type="project" value="UniProtKB-KW"/>
</dbReference>
<dbReference type="UniPathway" id="UPA00344"/>